<keyword evidence="1" id="KW-0812">Transmembrane</keyword>
<dbReference type="Proteomes" id="UP000712080">
    <property type="component" value="Unassembled WGS sequence"/>
</dbReference>
<protein>
    <submittedName>
        <fullName evidence="2">Uncharacterized protein</fullName>
    </submittedName>
</protein>
<keyword evidence="1" id="KW-1133">Transmembrane helix</keyword>
<keyword evidence="1" id="KW-0472">Membrane</keyword>
<proteinExistence type="predicted"/>
<dbReference type="RefSeq" id="WP_169526177.1">
    <property type="nucleotide sequence ID" value="NZ_JAAMPU010000099.1"/>
</dbReference>
<evidence type="ECO:0000313" key="2">
    <source>
        <dbReference type="EMBL" id="NMH27170.1"/>
    </source>
</evidence>
<name>A0A972FTB6_9FLAO</name>
<keyword evidence="3" id="KW-1185">Reference proteome</keyword>
<evidence type="ECO:0000256" key="1">
    <source>
        <dbReference type="SAM" id="Phobius"/>
    </source>
</evidence>
<organism evidence="2 3">
    <name type="scientific">Flavobacterium silvaticum</name>
    <dbReference type="NCBI Taxonomy" id="1852020"/>
    <lineage>
        <taxon>Bacteria</taxon>
        <taxon>Pseudomonadati</taxon>
        <taxon>Bacteroidota</taxon>
        <taxon>Flavobacteriia</taxon>
        <taxon>Flavobacteriales</taxon>
        <taxon>Flavobacteriaceae</taxon>
        <taxon>Flavobacterium</taxon>
    </lineage>
</organism>
<comment type="caution">
    <text evidence="2">The sequence shown here is derived from an EMBL/GenBank/DDBJ whole genome shotgun (WGS) entry which is preliminary data.</text>
</comment>
<gene>
    <name evidence="2" type="ORF">G6047_03930</name>
</gene>
<reference evidence="2" key="1">
    <citation type="submission" date="2020-02" db="EMBL/GenBank/DDBJ databases">
        <title>Flavobacterium sp. genome.</title>
        <authorList>
            <person name="Jung H.S."/>
            <person name="Baek J.H."/>
            <person name="Jeon C.O."/>
        </authorList>
    </citation>
    <scope>NUCLEOTIDE SEQUENCE</scope>
    <source>
        <strain evidence="2">SE-s28</strain>
    </source>
</reference>
<feature type="transmembrane region" description="Helical" evidence="1">
    <location>
        <begin position="33"/>
        <end position="49"/>
    </location>
</feature>
<sequence length="66" mass="8315">MNYLKYTQYVYLIACLFFIYEGITKFQERSEDYWLWLTIAALCFFMFLFRRRFGKKFEKHGDKKKE</sequence>
<accession>A0A972FTB6</accession>
<evidence type="ECO:0000313" key="3">
    <source>
        <dbReference type="Proteomes" id="UP000712080"/>
    </source>
</evidence>
<dbReference type="AlphaFoldDB" id="A0A972FTB6"/>
<dbReference type="EMBL" id="JAAMPU010000099">
    <property type="protein sequence ID" value="NMH27170.1"/>
    <property type="molecule type" value="Genomic_DNA"/>
</dbReference>
<feature type="transmembrane region" description="Helical" evidence="1">
    <location>
        <begin position="9"/>
        <end position="27"/>
    </location>
</feature>